<accession>A0ABY7NR00</accession>
<proteinExistence type="inferred from homology"/>
<gene>
    <name evidence="18" type="ORF">PBT88_04465</name>
</gene>
<keyword evidence="6" id="KW-0573">Peptidoglycan synthesis</keyword>
<evidence type="ECO:0000256" key="8">
    <source>
        <dbReference type="ARBA" id="ARBA00023136"/>
    </source>
</evidence>
<feature type="transmembrane region" description="Helical" evidence="17">
    <location>
        <begin position="362"/>
        <end position="383"/>
    </location>
</feature>
<evidence type="ECO:0000256" key="6">
    <source>
        <dbReference type="ARBA" id="ARBA00022984"/>
    </source>
</evidence>
<evidence type="ECO:0000256" key="9">
    <source>
        <dbReference type="ARBA" id="ARBA00032370"/>
    </source>
</evidence>
<evidence type="ECO:0000256" key="14">
    <source>
        <dbReference type="ARBA" id="ARBA00044770"/>
    </source>
</evidence>
<comment type="similarity">
    <text evidence="11">Belongs to the SEDS family. FtsW subfamily.</text>
</comment>
<evidence type="ECO:0000313" key="19">
    <source>
        <dbReference type="Proteomes" id="UP001210865"/>
    </source>
</evidence>
<dbReference type="Proteomes" id="UP001210865">
    <property type="component" value="Chromosome"/>
</dbReference>
<dbReference type="RefSeq" id="WP_270078022.1">
    <property type="nucleotide sequence ID" value="NZ_CP115174.1"/>
</dbReference>
<evidence type="ECO:0000256" key="15">
    <source>
        <dbReference type="ARBA" id="ARBA00049902"/>
    </source>
</evidence>
<dbReference type="EC" id="2.4.99.28" evidence="14"/>
<comment type="catalytic activity">
    <reaction evidence="15">
        <text>[GlcNAc-(1-&gt;4)-Mur2Ac(oyl-L-Ala-gamma-D-Glu-L-Lys-D-Ala-D-Ala)](n)-di-trans,octa-cis-undecaprenyl diphosphate + beta-D-GlcNAc-(1-&gt;4)-Mur2Ac(oyl-L-Ala-gamma-D-Glu-L-Lys-D-Ala-D-Ala)-di-trans,octa-cis-undecaprenyl diphosphate = [GlcNAc-(1-&gt;4)-Mur2Ac(oyl-L-Ala-gamma-D-Glu-L-Lys-D-Ala-D-Ala)](n+1)-di-trans,octa-cis-undecaprenyl diphosphate + di-trans,octa-cis-undecaprenyl diphosphate + H(+)</text>
        <dbReference type="Rhea" id="RHEA:23708"/>
        <dbReference type="Rhea" id="RHEA-COMP:9602"/>
        <dbReference type="Rhea" id="RHEA-COMP:9603"/>
        <dbReference type="ChEBI" id="CHEBI:15378"/>
        <dbReference type="ChEBI" id="CHEBI:58405"/>
        <dbReference type="ChEBI" id="CHEBI:60033"/>
        <dbReference type="ChEBI" id="CHEBI:78435"/>
        <dbReference type="EC" id="2.4.99.28"/>
    </reaction>
</comment>
<evidence type="ECO:0000256" key="13">
    <source>
        <dbReference type="ARBA" id="ARBA00041418"/>
    </source>
</evidence>
<feature type="transmembrane region" description="Helical" evidence="17">
    <location>
        <begin position="147"/>
        <end position="162"/>
    </location>
</feature>
<dbReference type="InterPro" id="IPR001182">
    <property type="entry name" value="FtsW/RodA"/>
</dbReference>
<keyword evidence="7 17" id="KW-1133">Transmembrane helix</keyword>
<keyword evidence="5" id="KW-0133">Cell shape</keyword>
<evidence type="ECO:0000256" key="7">
    <source>
        <dbReference type="ARBA" id="ARBA00022989"/>
    </source>
</evidence>
<feature type="transmembrane region" description="Helical" evidence="17">
    <location>
        <begin position="296"/>
        <end position="317"/>
    </location>
</feature>
<feature type="transmembrane region" description="Helical" evidence="17">
    <location>
        <begin position="37"/>
        <end position="57"/>
    </location>
</feature>
<evidence type="ECO:0000256" key="17">
    <source>
        <dbReference type="SAM" id="Phobius"/>
    </source>
</evidence>
<evidence type="ECO:0000256" key="11">
    <source>
        <dbReference type="ARBA" id="ARBA00038053"/>
    </source>
</evidence>
<evidence type="ECO:0000313" key="18">
    <source>
        <dbReference type="EMBL" id="WBO23390.1"/>
    </source>
</evidence>
<feature type="transmembrane region" description="Helical" evidence="17">
    <location>
        <begin position="77"/>
        <end position="94"/>
    </location>
</feature>
<feature type="transmembrane region" description="Helical" evidence="17">
    <location>
        <begin position="192"/>
        <end position="209"/>
    </location>
</feature>
<name>A0ABY7NR00_9SPHN</name>
<keyword evidence="8 17" id="KW-0472">Membrane</keyword>
<evidence type="ECO:0000256" key="5">
    <source>
        <dbReference type="ARBA" id="ARBA00022960"/>
    </source>
</evidence>
<evidence type="ECO:0000256" key="3">
    <source>
        <dbReference type="ARBA" id="ARBA00022679"/>
    </source>
</evidence>
<feature type="compositionally biased region" description="Basic residues" evidence="16">
    <location>
        <begin position="8"/>
        <end position="19"/>
    </location>
</feature>
<evidence type="ECO:0000256" key="2">
    <source>
        <dbReference type="ARBA" id="ARBA00022676"/>
    </source>
</evidence>
<feature type="region of interest" description="Disordered" evidence="16">
    <location>
        <begin position="1"/>
        <end position="22"/>
    </location>
</feature>
<evidence type="ECO:0000256" key="1">
    <source>
        <dbReference type="ARBA" id="ARBA00004141"/>
    </source>
</evidence>
<dbReference type="PANTHER" id="PTHR30474">
    <property type="entry name" value="CELL CYCLE PROTEIN"/>
    <property type="match status" value="1"/>
</dbReference>
<keyword evidence="3" id="KW-0808">Transferase</keyword>
<keyword evidence="19" id="KW-1185">Reference proteome</keyword>
<dbReference type="Pfam" id="PF01098">
    <property type="entry name" value="FTSW_RODA_SPOVE"/>
    <property type="match status" value="1"/>
</dbReference>
<feature type="transmembrane region" description="Helical" evidence="17">
    <location>
        <begin position="169"/>
        <end position="186"/>
    </location>
</feature>
<evidence type="ECO:0000256" key="10">
    <source>
        <dbReference type="ARBA" id="ARBA00033270"/>
    </source>
</evidence>
<dbReference type="PANTHER" id="PTHR30474:SF2">
    <property type="entry name" value="PEPTIDOGLYCAN GLYCOSYLTRANSFERASE FTSW-RELATED"/>
    <property type="match status" value="1"/>
</dbReference>
<feature type="transmembrane region" description="Helical" evidence="17">
    <location>
        <begin position="216"/>
        <end position="234"/>
    </location>
</feature>
<reference evidence="18 19" key="1">
    <citation type="submission" date="2022-12" db="EMBL/GenBank/DDBJ databases">
        <title>Sphingomonas abieness sp. nov., an endophytic bacterium isolated from Abies koreana.</title>
        <authorList>
            <person name="Jiang L."/>
            <person name="Lee J."/>
        </authorList>
    </citation>
    <scope>NUCLEOTIDE SEQUENCE [LARGE SCALE GENOMIC DNA]</scope>
    <source>
        <strain evidence="19">PAMB 00755</strain>
    </source>
</reference>
<dbReference type="EMBL" id="CP115174">
    <property type="protein sequence ID" value="WBO23390.1"/>
    <property type="molecule type" value="Genomic_DNA"/>
</dbReference>
<feature type="transmembrane region" description="Helical" evidence="17">
    <location>
        <begin position="326"/>
        <end position="350"/>
    </location>
</feature>
<keyword evidence="4 17" id="KW-0812">Transmembrane</keyword>
<protein>
    <recommendedName>
        <fullName evidence="12">Probable peptidoglycan glycosyltransferase FtsW</fullName>
        <ecNumber evidence="14">2.4.99.28</ecNumber>
    </recommendedName>
    <alternativeName>
        <fullName evidence="13">Cell division protein FtsW</fullName>
    </alternativeName>
    <alternativeName>
        <fullName evidence="10">Cell wall polymerase</fullName>
    </alternativeName>
    <alternativeName>
        <fullName evidence="9">Peptidoglycan polymerase</fullName>
    </alternativeName>
</protein>
<sequence length="403" mass="43824">MKMDAVSHRGRFRRGKPPRLGRSDRTALGRWFWEIDLVLLALVTVLIGIGLIAVAAASPAAGVRYSDGAVQFPPLYYFYRQCLWLSIGIPVMFVTSMLPKATARRLCLVGAAVFVVALMVTPIVGHQVNGARRWLGAGPAQIQPSEFLKPLYVVAMAWLFSLKQHDRSLPVVPISLVVTGLIAACLMKQPDFGQTVMFLLMWTALLTLSGAPMKGLAMLAGIGVAVVVLAYLFYPVAHLRIDNFLFQSGDTYQVDSARRTLLHGGFFGTGPGAGTMKFKLPEPHTDYIFSVIGEEFGLIACIAIAAIYAAIMVRVFVKLLDEEDSFILLAAAGLATQFGAQAIINMAVNLQLAPSKGMTLPFISYGGSSMIALSMGFGLLLAFTRRNPYLTRSPYVVTWNKAR</sequence>
<feature type="transmembrane region" description="Helical" evidence="17">
    <location>
        <begin position="106"/>
        <end position="127"/>
    </location>
</feature>
<organism evidence="18 19">
    <name type="scientific">Sphingomonas abietis</name>
    <dbReference type="NCBI Taxonomy" id="3012344"/>
    <lineage>
        <taxon>Bacteria</taxon>
        <taxon>Pseudomonadati</taxon>
        <taxon>Pseudomonadota</taxon>
        <taxon>Alphaproteobacteria</taxon>
        <taxon>Sphingomonadales</taxon>
        <taxon>Sphingomonadaceae</taxon>
        <taxon>Sphingomonas</taxon>
    </lineage>
</organism>
<keyword evidence="2" id="KW-0328">Glycosyltransferase</keyword>
<comment type="subcellular location">
    <subcellularLocation>
        <location evidence="1">Membrane</location>
        <topology evidence="1">Multi-pass membrane protein</topology>
    </subcellularLocation>
</comment>
<evidence type="ECO:0000256" key="4">
    <source>
        <dbReference type="ARBA" id="ARBA00022692"/>
    </source>
</evidence>
<evidence type="ECO:0000256" key="12">
    <source>
        <dbReference type="ARBA" id="ARBA00041185"/>
    </source>
</evidence>
<evidence type="ECO:0000256" key="16">
    <source>
        <dbReference type="SAM" id="MobiDB-lite"/>
    </source>
</evidence>